<proteinExistence type="predicted"/>
<dbReference type="InterPro" id="IPR008183">
    <property type="entry name" value="Aldose_1/G6P_1-epimerase"/>
</dbReference>
<dbReference type="AlphaFoldDB" id="A0A0E2B1G8"/>
<evidence type="ECO:0000313" key="2">
    <source>
        <dbReference type="Proteomes" id="UP000006253"/>
    </source>
</evidence>
<dbReference type="Gene3D" id="2.70.98.10">
    <property type="match status" value="1"/>
</dbReference>
<dbReference type="RefSeq" id="WP_004766045.1">
    <property type="nucleotide sequence ID" value="NZ_AHMY02000051.1"/>
</dbReference>
<evidence type="ECO:0000313" key="1">
    <source>
        <dbReference type="EMBL" id="EKO14606.1"/>
    </source>
</evidence>
<reference evidence="1 2" key="1">
    <citation type="submission" date="2012-10" db="EMBL/GenBank/DDBJ databases">
        <authorList>
            <person name="Harkins D.M."/>
            <person name="Durkin A.S."/>
            <person name="Brinkac L.M."/>
            <person name="Selengut J.D."/>
            <person name="Sanka R."/>
            <person name="DePew J."/>
            <person name="Purushe J."/>
            <person name="Peacock S.J."/>
            <person name="Thaipadungpanit J."/>
            <person name="Wuthiekanun V.W."/>
            <person name="Day N.P."/>
            <person name="Vinetz J.M."/>
            <person name="Sutton G.G."/>
            <person name="Nelson W.C."/>
            <person name="Fouts D.E."/>
        </authorList>
    </citation>
    <scope>NUCLEOTIDE SEQUENCE [LARGE SCALE GENOMIC DNA]</scope>
    <source>
        <strain evidence="1 2">H1</strain>
    </source>
</reference>
<protein>
    <submittedName>
        <fullName evidence="1">Aldose 1-epimerase</fullName>
    </submittedName>
</protein>
<dbReference type="InterPro" id="IPR011013">
    <property type="entry name" value="Gal_mutarotase_sf_dom"/>
</dbReference>
<dbReference type="InterPro" id="IPR014718">
    <property type="entry name" value="GH-type_carb-bd"/>
</dbReference>
<gene>
    <name evidence="1" type="ORF">LEP1GSC081_1640</name>
</gene>
<dbReference type="GO" id="GO:0016853">
    <property type="term" value="F:isomerase activity"/>
    <property type="evidence" value="ECO:0007669"/>
    <property type="project" value="InterPro"/>
</dbReference>
<dbReference type="SUPFAM" id="SSF74650">
    <property type="entry name" value="Galactose mutarotase-like"/>
    <property type="match status" value="1"/>
</dbReference>
<accession>A0A0E2B1G8</accession>
<name>A0A0E2B1G8_9LEPT</name>
<sequence>MFEIFSDCSRLKFTDHGEQILSWIWKHPLSGRELEIISGYNIGEPFFSSGSYLMYPWVNRHTDDRIRLGEEWISLSSIINKDKNGYPIHGLGFAWKRKVLQKTEDSIQFELSPEKELLNSSLGNVIVRETYSLRRIFNEEILTFKTDFLNHNSYPFRFCYGYHPYFRIQSDKQPCILRSNLSKQIPLKEDLTPIYPIYTRETDRFRLEKIPILDSLFFGKDAWVLLQIPDDSYEVRIRSNLSNKNDIQLSYFQIYTDFSKNRIAIEPMSAPGNAVVNGFSLTTILPEEKKSGSFQIVVKCI</sequence>
<dbReference type="GO" id="GO:0005975">
    <property type="term" value="P:carbohydrate metabolic process"/>
    <property type="evidence" value="ECO:0007669"/>
    <property type="project" value="InterPro"/>
</dbReference>
<dbReference type="Pfam" id="PF01263">
    <property type="entry name" value="Aldose_epim"/>
    <property type="match status" value="1"/>
</dbReference>
<dbReference type="Proteomes" id="UP000006253">
    <property type="component" value="Unassembled WGS sequence"/>
</dbReference>
<dbReference type="EMBL" id="AHMY02000051">
    <property type="protein sequence ID" value="EKO14606.1"/>
    <property type="molecule type" value="Genomic_DNA"/>
</dbReference>
<comment type="caution">
    <text evidence="1">The sequence shown here is derived from an EMBL/GenBank/DDBJ whole genome shotgun (WGS) entry which is preliminary data.</text>
</comment>
<organism evidence="1 2">
    <name type="scientific">Leptospira kirschneri str. H1</name>
    <dbReference type="NCBI Taxonomy" id="1049966"/>
    <lineage>
        <taxon>Bacteria</taxon>
        <taxon>Pseudomonadati</taxon>
        <taxon>Spirochaetota</taxon>
        <taxon>Spirochaetia</taxon>
        <taxon>Leptospirales</taxon>
        <taxon>Leptospiraceae</taxon>
        <taxon>Leptospira</taxon>
    </lineage>
</organism>
<dbReference type="GO" id="GO:0030246">
    <property type="term" value="F:carbohydrate binding"/>
    <property type="evidence" value="ECO:0007669"/>
    <property type="project" value="InterPro"/>
</dbReference>